<feature type="coiled-coil region" evidence="1">
    <location>
        <begin position="71"/>
        <end position="98"/>
    </location>
</feature>
<evidence type="ECO:0000313" key="2">
    <source>
        <dbReference type="EnsemblPlants" id="QL08p024452:mrna"/>
    </source>
</evidence>
<dbReference type="PANTHER" id="PTHR33116">
    <property type="entry name" value="REVERSE TRANSCRIPTASE ZINC-BINDING DOMAIN-CONTAINING PROTEIN-RELATED-RELATED"/>
    <property type="match status" value="1"/>
</dbReference>
<keyword evidence="1" id="KW-0175">Coiled coil</keyword>
<organism evidence="2 3">
    <name type="scientific">Quercus lobata</name>
    <name type="common">Valley oak</name>
    <dbReference type="NCBI Taxonomy" id="97700"/>
    <lineage>
        <taxon>Eukaryota</taxon>
        <taxon>Viridiplantae</taxon>
        <taxon>Streptophyta</taxon>
        <taxon>Embryophyta</taxon>
        <taxon>Tracheophyta</taxon>
        <taxon>Spermatophyta</taxon>
        <taxon>Magnoliopsida</taxon>
        <taxon>eudicotyledons</taxon>
        <taxon>Gunneridae</taxon>
        <taxon>Pentapetalae</taxon>
        <taxon>rosids</taxon>
        <taxon>fabids</taxon>
        <taxon>Fagales</taxon>
        <taxon>Fagaceae</taxon>
        <taxon>Quercus</taxon>
    </lineage>
</organism>
<proteinExistence type="predicted"/>
<evidence type="ECO:0000313" key="3">
    <source>
        <dbReference type="Proteomes" id="UP000594261"/>
    </source>
</evidence>
<evidence type="ECO:0000256" key="1">
    <source>
        <dbReference type="SAM" id="Coils"/>
    </source>
</evidence>
<dbReference type="PANTHER" id="PTHR33116:SF78">
    <property type="entry name" value="OS12G0587133 PROTEIN"/>
    <property type="match status" value="1"/>
</dbReference>
<protein>
    <submittedName>
        <fullName evidence="2">Uncharacterized protein</fullName>
    </submittedName>
</protein>
<dbReference type="Proteomes" id="UP000594261">
    <property type="component" value="Chromosome 8"/>
</dbReference>
<name>A0A7N2MB11_QUELO</name>
<reference evidence="2" key="2">
    <citation type="submission" date="2021-01" db="UniProtKB">
        <authorList>
            <consortium name="EnsemblPlants"/>
        </authorList>
    </citation>
    <scope>IDENTIFICATION</scope>
</reference>
<dbReference type="AlphaFoldDB" id="A0A7N2MB11"/>
<dbReference type="Gramene" id="QL08p024452:mrna">
    <property type="protein sequence ID" value="QL08p024452:mrna"/>
    <property type="gene ID" value="QL08p024452"/>
</dbReference>
<keyword evidence="3" id="KW-1185">Reference proteome</keyword>
<accession>A0A7N2MB11</accession>
<dbReference type="InParanoid" id="A0A7N2MB11"/>
<dbReference type="EnsemblPlants" id="QL08p024452:mrna">
    <property type="protein sequence ID" value="QL08p024452:mrna"/>
    <property type="gene ID" value="QL08p024452"/>
</dbReference>
<dbReference type="FunCoup" id="A0A7N2MB11">
    <property type="interactions" value="1002"/>
</dbReference>
<sequence>MSVFKTLLKPQKNPLYFSLKSLPISSRFYSSTTSTTTPSSPQENKKPIDVIFKEAVGLCKKAEGNCEGENTNELKSRLRELEREVIELRANSNVKRKELKKSKSLYAVFTNQPGYGERTREQVPEVYNELSPDMELFVNHLYKEGYFNNANFLRGNKLEFGCFQSRYGRDFIKFAAEKFSLDHQEIAKLWFQFIYGLKVNLGKSKLVPVGDVPGVEALVGILRCKMTLSYFAFAREQLLSVRLALSCFQAFTSLKVNGGKSEIVPIGEVSNMAGLANILRCKVGTLPMKYLGMPLDFVREVAMEVCIGKGCLVEKGGGYQVWQHVGPYGVCLWKSIKKGWTLFIDLLALRWGMILLLGSSTINHQWCEGLSLKDSFLELYGIARNQGASVVELLSFAGEIYHWNRDEETPDHLLLHCPIARVLWHMMLSLFRVHWLMPSGVKELLVTWMGKFSRHKWLSASDLKKVALFGCPSLTKKNVFAAKRLRKFFEIQENTICSKCVLKQSCKFVNQSVWKGDTKNLNLAVVMRVIILYALELVRPELGMPNEIQVSVSRLLKEVLKLSQTMS</sequence>
<dbReference type="EMBL" id="LRBV02000008">
    <property type="status" value="NOT_ANNOTATED_CDS"/>
    <property type="molecule type" value="Genomic_DNA"/>
</dbReference>
<reference evidence="2 3" key="1">
    <citation type="journal article" date="2016" name="G3 (Bethesda)">
        <title>First Draft Assembly and Annotation of the Genome of a California Endemic Oak Quercus lobata Nee (Fagaceae).</title>
        <authorList>
            <person name="Sork V.L."/>
            <person name="Fitz-Gibbon S.T."/>
            <person name="Puiu D."/>
            <person name="Crepeau M."/>
            <person name="Gugger P.F."/>
            <person name="Sherman R."/>
            <person name="Stevens K."/>
            <person name="Langley C.H."/>
            <person name="Pellegrini M."/>
            <person name="Salzberg S.L."/>
        </authorList>
    </citation>
    <scope>NUCLEOTIDE SEQUENCE [LARGE SCALE GENOMIC DNA]</scope>
    <source>
        <strain evidence="2 3">cv. SW786</strain>
    </source>
</reference>